<proteinExistence type="predicted"/>
<dbReference type="RefSeq" id="WP_345095632.1">
    <property type="nucleotide sequence ID" value="NZ_BAABCS010000031.1"/>
</dbReference>
<gene>
    <name evidence="3" type="ORF">GCM10022388_27420</name>
</gene>
<evidence type="ECO:0008006" key="5">
    <source>
        <dbReference type="Google" id="ProtNLM"/>
    </source>
</evidence>
<keyword evidence="2" id="KW-0732">Signal</keyword>
<sequence>MKKHILKLVVLMSFMGLLLVSCNNSPKAKEGELENAQEDVVDAEAALQQSKLDSVSDYNTFKSSIELKLDENQRQIDDMKATINASKDSNKAMYTEQLAKLEEKNEELKAKLQDYDQQGTSEKWELFKVEFNNDMDDLGKSISNMAARNMKK</sequence>
<evidence type="ECO:0000313" key="3">
    <source>
        <dbReference type="EMBL" id="GAA4059189.1"/>
    </source>
</evidence>
<accession>A0ABP7V433</accession>
<reference evidence="4" key="1">
    <citation type="journal article" date="2019" name="Int. J. Syst. Evol. Microbiol.">
        <title>The Global Catalogue of Microorganisms (GCM) 10K type strain sequencing project: providing services to taxonomists for standard genome sequencing and annotation.</title>
        <authorList>
            <consortium name="The Broad Institute Genomics Platform"/>
            <consortium name="The Broad Institute Genome Sequencing Center for Infectious Disease"/>
            <person name="Wu L."/>
            <person name="Ma J."/>
        </authorList>
    </citation>
    <scope>NUCLEOTIDE SEQUENCE [LARGE SCALE GENOMIC DNA]</scope>
    <source>
        <strain evidence="4">JCM 17068</strain>
    </source>
</reference>
<evidence type="ECO:0000256" key="2">
    <source>
        <dbReference type="SAM" id="SignalP"/>
    </source>
</evidence>
<comment type="caution">
    <text evidence="3">The sequence shown here is derived from an EMBL/GenBank/DDBJ whole genome shotgun (WGS) entry which is preliminary data.</text>
</comment>
<feature type="coiled-coil region" evidence="1">
    <location>
        <begin position="33"/>
        <end position="118"/>
    </location>
</feature>
<keyword evidence="1" id="KW-0175">Coiled coil</keyword>
<evidence type="ECO:0000313" key="4">
    <source>
        <dbReference type="Proteomes" id="UP001500426"/>
    </source>
</evidence>
<dbReference type="Proteomes" id="UP001500426">
    <property type="component" value="Unassembled WGS sequence"/>
</dbReference>
<dbReference type="EMBL" id="BAABCS010000031">
    <property type="protein sequence ID" value="GAA4059189.1"/>
    <property type="molecule type" value="Genomic_DNA"/>
</dbReference>
<protein>
    <recommendedName>
        <fullName evidence="5">Lipoprotein</fullName>
    </recommendedName>
</protein>
<organism evidence="3 4">
    <name type="scientific">Flavobacterium chungnamense</name>
    <dbReference type="NCBI Taxonomy" id="706182"/>
    <lineage>
        <taxon>Bacteria</taxon>
        <taxon>Pseudomonadati</taxon>
        <taxon>Bacteroidota</taxon>
        <taxon>Flavobacteriia</taxon>
        <taxon>Flavobacteriales</taxon>
        <taxon>Flavobacteriaceae</taxon>
        <taxon>Flavobacterium</taxon>
    </lineage>
</organism>
<dbReference type="PROSITE" id="PS51257">
    <property type="entry name" value="PROKAR_LIPOPROTEIN"/>
    <property type="match status" value="1"/>
</dbReference>
<keyword evidence="4" id="KW-1185">Reference proteome</keyword>
<name>A0ABP7V433_9FLAO</name>
<evidence type="ECO:0000256" key="1">
    <source>
        <dbReference type="SAM" id="Coils"/>
    </source>
</evidence>
<feature type="chain" id="PRO_5047358096" description="Lipoprotein" evidence="2">
    <location>
        <begin position="29"/>
        <end position="152"/>
    </location>
</feature>
<feature type="signal peptide" evidence="2">
    <location>
        <begin position="1"/>
        <end position="28"/>
    </location>
</feature>